<dbReference type="InterPro" id="IPR011990">
    <property type="entry name" value="TPR-like_helical_dom_sf"/>
</dbReference>
<gene>
    <name evidence="4" type="ORF">EAH88_16505</name>
</gene>
<dbReference type="PROSITE" id="PS50005">
    <property type="entry name" value="TPR"/>
    <property type="match status" value="4"/>
</dbReference>
<evidence type="ECO:0000256" key="2">
    <source>
        <dbReference type="ARBA" id="ARBA00022803"/>
    </source>
</evidence>
<feature type="repeat" description="TPR" evidence="3">
    <location>
        <begin position="90"/>
        <end position="123"/>
    </location>
</feature>
<dbReference type="InterPro" id="IPR027417">
    <property type="entry name" value="P-loop_NTPase"/>
</dbReference>
<feature type="repeat" description="TPR" evidence="3">
    <location>
        <begin position="158"/>
        <end position="191"/>
    </location>
</feature>
<dbReference type="InterPro" id="IPR051012">
    <property type="entry name" value="CellSynth/LPSAsmb/PSIAsmb"/>
</dbReference>
<keyword evidence="1" id="KW-0677">Repeat</keyword>
<dbReference type="Pfam" id="PF13432">
    <property type="entry name" value="TPR_16"/>
    <property type="match status" value="1"/>
</dbReference>
<dbReference type="RefSeq" id="WP_140654879.1">
    <property type="nucleotide sequence ID" value="NZ_RCZO01000011.1"/>
</dbReference>
<organism evidence="4 5">
    <name type="scientific">Rhodanobacter glycinis</name>
    <dbReference type="NCBI Taxonomy" id="582702"/>
    <lineage>
        <taxon>Bacteria</taxon>
        <taxon>Pseudomonadati</taxon>
        <taxon>Pseudomonadota</taxon>
        <taxon>Gammaproteobacteria</taxon>
        <taxon>Lysobacterales</taxon>
        <taxon>Rhodanobacteraceae</taxon>
        <taxon>Rhodanobacter</taxon>
    </lineage>
</organism>
<evidence type="ECO:0000256" key="3">
    <source>
        <dbReference type="PROSITE-ProRule" id="PRU00339"/>
    </source>
</evidence>
<evidence type="ECO:0000313" key="4">
    <source>
        <dbReference type="EMBL" id="TPG04970.1"/>
    </source>
</evidence>
<dbReference type="Pfam" id="PF13469">
    <property type="entry name" value="Sulfotransfer_3"/>
    <property type="match status" value="1"/>
</dbReference>
<protein>
    <submittedName>
        <fullName evidence="4">Sulfotransferase family protein</fullName>
    </submittedName>
</protein>
<evidence type="ECO:0000256" key="1">
    <source>
        <dbReference type="ARBA" id="ARBA00022737"/>
    </source>
</evidence>
<name>A0A502BWS9_9GAMM</name>
<keyword evidence="4" id="KW-0808">Transferase</keyword>
<dbReference type="InterPro" id="IPR019734">
    <property type="entry name" value="TPR_rpt"/>
</dbReference>
<dbReference type="Proteomes" id="UP000319486">
    <property type="component" value="Unassembled WGS sequence"/>
</dbReference>
<dbReference type="GO" id="GO:0016740">
    <property type="term" value="F:transferase activity"/>
    <property type="evidence" value="ECO:0007669"/>
    <property type="project" value="UniProtKB-KW"/>
</dbReference>
<reference evidence="4 5" key="1">
    <citation type="journal article" date="2019" name="Environ. Microbiol.">
        <title>Species interactions and distinct microbial communities in high Arctic permafrost affected cryosols are associated with the CH4 and CO2 gas fluxes.</title>
        <authorList>
            <person name="Altshuler I."/>
            <person name="Hamel J."/>
            <person name="Turney S."/>
            <person name="Magnuson E."/>
            <person name="Levesque R."/>
            <person name="Greer C."/>
            <person name="Whyte L.G."/>
        </authorList>
    </citation>
    <scope>NUCLEOTIDE SEQUENCE [LARGE SCALE GENOMIC DNA]</scope>
    <source>
        <strain evidence="4 5">S13Y</strain>
    </source>
</reference>
<dbReference type="Pfam" id="PF14559">
    <property type="entry name" value="TPR_19"/>
    <property type="match status" value="1"/>
</dbReference>
<keyword evidence="5" id="KW-1185">Reference proteome</keyword>
<dbReference type="AlphaFoldDB" id="A0A502BWS9"/>
<feature type="repeat" description="TPR" evidence="3">
    <location>
        <begin position="56"/>
        <end position="89"/>
    </location>
</feature>
<dbReference type="PANTHER" id="PTHR45586:SF1">
    <property type="entry name" value="LIPOPOLYSACCHARIDE ASSEMBLY PROTEIN B"/>
    <property type="match status" value="1"/>
</dbReference>
<keyword evidence="2 3" id="KW-0802">TPR repeat</keyword>
<dbReference type="SUPFAM" id="SSF48452">
    <property type="entry name" value="TPR-like"/>
    <property type="match status" value="1"/>
</dbReference>
<dbReference type="Gene3D" id="1.25.40.10">
    <property type="entry name" value="Tetratricopeptide repeat domain"/>
    <property type="match status" value="1"/>
</dbReference>
<dbReference type="SUPFAM" id="SSF52540">
    <property type="entry name" value="P-loop containing nucleoside triphosphate hydrolases"/>
    <property type="match status" value="1"/>
</dbReference>
<dbReference type="Gene3D" id="3.40.50.300">
    <property type="entry name" value="P-loop containing nucleotide triphosphate hydrolases"/>
    <property type="match status" value="1"/>
</dbReference>
<comment type="caution">
    <text evidence="4">The sequence shown here is derived from an EMBL/GenBank/DDBJ whole genome shotgun (WGS) entry which is preliminary data.</text>
</comment>
<feature type="repeat" description="TPR" evidence="3">
    <location>
        <begin position="124"/>
        <end position="157"/>
    </location>
</feature>
<evidence type="ECO:0000313" key="5">
    <source>
        <dbReference type="Proteomes" id="UP000319486"/>
    </source>
</evidence>
<dbReference type="SMART" id="SM00028">
    <property type="entry name" value="TPR"/>
    <property type="match status" value="5"/>
</dbReference>
<dbReference type="PANTHER" id="PTHR45586">
    <property type="entry name" value="TPR REPEAT-CONTAINING PROTEIN PA4667"/>
    <property type="match status" value="1"/>
</dbReference>
<dbReference type="EMBL" id="RCZO01000011">
    <property type="protein sequence ID" value="TPG04970.1"/>
    <property type="molecule type" value="Genomic_DNA"/>
</dbReference>
<proteinExistence type="predicted"/>
<sequence length="544" mass="60601">MTLQTEPTSLPGPARRPLSPVAARLLASARKEWEQRQFEAAERSITSVLALAPDDPDAIRMLGLAAQRRGDHATAIDCFRRALPTWPEDSDLRVGLGIALYEQGEIDEAMTHLRHACQLAPGSSSAWFNLGEALWRQAHAEEAVAALQRALELHPAHISARLSLARTQTSLGQIDAAVAGFRGVLRLDPGNAEGWFGLSNLNTVRFDAADAACLQRALARRDLSDRHRELLSFTLAKALEDQDDYAQAFEVFRLANASRRKRVKWDSAGEHRRVDAILRTFANATPPPLDAQLGHETILIVSPPRSGSTLVEQILASHPEVEGANEIKDLPQVIDAETRRRGLAFPLWGPDATAQDWQRLGNEYLARTARWRETKPRFTDKNLMNWYLVGAALAMLPAARVVIVWRDPVETCLACFRQCFTGDVGFACDLDELADYCIDFLRLKRFWLEKYPSRVFDLSYEALVAEPEPVIRRLLDFCGLPFDPACLDFHQTSRTVLSAPSAAQVRQPLRGDTARSARYGDKLDLLRERLMAAGVPIQPPSPSR</sequence>
<dbReference type="PROSITE" id="PS50293">
    <property type="entry name" value="TPR_REGION"/>
    <property type="match status" value="1"/>
</dbReference>
<accession>A0A502BWS9</accession>